<accession>A0A0F9NEH1</accession>
<evidence type="ECO:0000313" key="1">
    <source>
        <dbReference type="EMBL" id="KKM87150.1"/>
    </source>
</evidence>
<organism evidence="1">
    <name type="scientific">marine sediment metagenome</name>
    <dbReference type="NCBI Taxonomy" id="412755"/>
    <lineage>
        <taxon>unclassified sequences</taxon>
        <taxon>metagenomes</taxon>
        <taxon>ecological metagenomes</taxon>
    </lineage>
</organism>
<name>A0A0F9NEH1_9ZZZZ</name>
<comment type="caution">
    <text evidence="1">The sequence shown here is derived from an EMBL/GenBank/DDBJ whole genome shotgun (WGS) entry which is preliminary data.</text>
</comment>
<protein>
    <submittedName>
        <fullName evidence="1">Uncharacterized protein</fullName>
    </submittedName>
</protein>
<gene>
    <name evidence="1" type="ORF">LCGC14_1271910</name>
</gene>
<dbReference type="EMBL" id="LAZR01007148">
    <property type="protein sequence ID" value="KKM87150.1"/>
    <property type="molecule type" value="Genomic_DNA"/>
</dbReference>
<dbReference type="AlphaFoldDB" id="A0A0F9NEH1"/>
<proteinExistence type="predicted"/>
<sequence length="47" mass="5591">MREVRVTVSDEEYKFLTKIKNQAFCKSWHNFLILAAKSLADEKEDEE</sequence>
<reference evidence="1" key="1">
    <citation type="journal article" date="2015" name="Nature">
        <title>Complex archaea that bridge the gap between prokaryotes and eukaryotes.</title>
        <authorList>
            <person name="Spang A."/>
            <person name="Saw J.H."/>
            <person name="Jorgensen S.L."/>
            <person name="Zaremba-Niedzwiedzka K."/>
            <person name="Martijn J."/>
            <person name="Lind A.E."/>
            <person name="van Eijk R."/>
            <person name="Schleper C."/>
            <person name="Guy L."/>
            <person name="Ettema T.J."/>
        </authorList>
    </citation>
    <scope>NUCLEOTIDE SEQUENCE</scope>
</reference>